<name>A0ABU6U8H8_9FABA</name>
<sequence length="288" mass="32073">MDNEETVVENSIFLSKVDARNGSDEKVEDETMGVGEKINDKAIGIGLDTDDGAKRGLESLKNDGRVENSPDNNLMEGMQPREEEVVERVMMMVDDPISGDEVLQDIGPTNYKAQKEIEEGEVQHDPSGLAHDEGFSESRESSSYPSGFGQCQNGVHVHREVVVVQVTPDAGIVQVDDTRNEQHNFGVSFHFEDSLNPKIVRENTNEEGIDSHVSETLKEQTEINETRRVCEEGCFFLYDENNGILLEDLVRDKEIGKESKGEKVKGATNECRGCPRRKAMLASSKRIL</sequence>
<dbReference type="Proteomes" id="UP001341840">
    <property type="component" value="Unassembled WGS sequence"/>
</dbReference>
<accession>A0ABU6U8H8</accession>
<gene>
    <name evidence="2" type="ORF">PIB30_023704</name>
</gene>
<reference evidence="2 3" key="1">
    <citation type="journal article" date="2023" name="Plants (Basel)">
        <title>Bridging the Gap: Combining Genomics and Transcriptomics Approaches to Understand Stylosanthes scabra, an Orphan Legume from the Brazilian Caatinga.</title>
        <authorList>
            <person name="Ferreira-Neto J.R.C."/>
            <person name="da Silva M.D."/>
            <person name="Binneck E."/>
            <person name="de Melo N.F."/>
            <person name="da Silva R.H."/>
            <person name="de Melo A.L.T.M."/>
            <person name="Pandolfi V."/>
            <person name="Bustamante F.O."/>
            <person name="Brasileiro-Vidal A.C."/>
            <person name="Benko-Iseppon A.M."/>
        </authorList>
    </citation>
    <scope>NUCLEOTIDE SEQUENCE [LARGE SCALE GENOMIC DNA]</scope>
    <source>
        <tissue evidence="2">Leaves</tissue>
    </source>
</reference>
<feature type="compositionally biased region" description="Basic and acidic residues" evidence="1">
    <location>
        <begin position="51"/>
        <end position="68"/>
    </location>
</feature>
<dbReference type="EMBL" id="JASCZI010120912">
    <property type="protein sequence ID" value="MED6157507.1"/>
    <property type="molecule type" value="Genomic_DNA"/>
</dbReference>
<evidence type="ECO:0000256" key="1">
    <source>
        <dbReference type="SAM" id="MobiDB-lite"/>
    </source>
</evidence>
<feature type="compositionally biased region" description="Basic and acidic residues" evidence="1">
    <location>
        <begin position="118"/>
        <end position="140"/>
    </location>
</feature>
<proteinExistence type="predicted"/>
<comment type="caution">
    <text evidence="2">The sequence shown here is derived from an EMBL/GenBank/DDBJ whole genome shotgun (WGS) entry which is preliminary data.</text>
</comment>
<feature type="region of interest" description="Disordered" evidence="1">
    <location>
        <begin position="46"/>
        <end position="76"/>
    </location>
</feature>
<evidence type="ECO:0000313" key="2">
    <source>
        <dbReference type="EMBL" id="MED6157507.1"/>
    </source>
</evidence>
<protein>
    <submittedName>
        <fullName evidence="2">Uncharacterized protein</fullName>
    </submittedName>
</protein>
<organism evidence="2 3">
    <name type="scientific">Stylosanthes scabra</name>
    <dbReference type="NCBI Taxonomy" id="79078"/>
    <lineage>
        <taxon>Eukaryota</taxon>
        <taxon>Viridiplantae</taxon>
        <taxon>Streptophyta</taxon>
        <taxon>Embryophyta</taxon>
        <taxon>Tracheophyta</taxon>
        <taxon>Spermatophyta</taxon>
        <taxon>Magnoliopsida</taxon>
        <taxon>eudicotyledons</taxon>
        <taxon>Gunneridae</taxon>
        <taxon>Pentapetalae</taxon>
        <taxon>rosids</taxon>
        <taxon>fabids</taxon>
        <taxon>Fabales</taxon>
        <taxon>Fabaceae</taxon>
        <taxon>Papilionoideae</taxon>
        <taxon>50 kb inversion clade</taxon>
        <taxon>dalbergioids sensu lato</taxon>
        <taxon>Dalbergieae</taxon>
        <taxon>Pterocarpus clade</taxon>
        <taxon>Stylosanthes</taxon>
    </lineage>
</organism>
<evidence type="ECO:0000313" key="3">
    <source>
        <dbReference type="Proteomes" id="UP001341840"/>
    </source>
</evidence>
<feature type="region of interest" description="Disordered" evidence="1">
    <location>
        <begin position="118"/>
        <end position="150"/>
    </location>
</feature>
<keyword evidence="3" id="KW-1185">Reference proteome</keyword>